<feature type="transmembrane region" description="Helical" evidence="12">
    <location>
        <begin position="341"/>
        <end position="363"/>
    </location>
</feature>
<feature type="transmembrane region" description="Helical" evidence="12">
    <location>
        <begin position="207"/>
        <end position="227"/>
    </location>
</feature>
<keyword evidence="8 12" id="KW-1133">Transmembrane helix</keyword>
<feature type="transmembrane region" description="Helical" evidence="12">
    <location>
        <begin position="255"/>
        <end position="278"/>
    </location>
</feature>
<dbReference type="GO" id="GO:0006487">
    <property type="term" value="P:protein N-linked glycosylation"/>
    <property type="evidence" value="ECO:0007669"/>
    <property type="project" value="TreeGrafter"/>
</dbReference>
<evidence type="ECO:0000256" key="10">
    <source>
        <dbReference type="ARBA" id="ARBA00044721"/>
    </source>
</evidence>
<evidence type="ECO:0000256" key="9">
    <source>
        <dbReference type="ARBA" id="ARBA00023136"/>
    </source>
</evidence>
<dbReference type="EMBL" id="REGN01000199">
    <property type="protein sequence ID" value="RNA43628.1"/>
    <property type="molecule type" value="Genomic_DNA"/>
</dbReference>
<evidence type="ECO:0000256" key="6">
    <source>
        <dbReference type="ARBA" id="ARBA00022692"/>
    </source>
</evidence>
<gene>
    <name evidence="13" type="ORF">BpHYR1_015133</name>
</gene>
<comment type="similarity">
    <text evidence="3 12">Belongs to the glycosyltransferase 22 family.</text>
</comment>
<evidence type="ECO:0000256" key="3">
    <source>
        <dbReference type="ARBA" id="ARBA00007063"/>
    </source>
</evidence>
<evidence type="ECO:0000256" key="8">
    <source>
        <dbReference type="ARBA" id="ARBA00022989"/>
    </source>
</evidence>
<comment type="function">
    <text evidence="10">Mannosyltransferase that operates in the biosynthetic pathway of dolichol-linked oligosaccharides, the glycan precursors employed in protein asparagine (N)-glycosylation. The assembly of dolichol-linked oligosaccharides begins on the cytosolic side of the endoplasmic reticulum membrane and finishes in its lumen. The sequential addition of sugars to dolichol pyrophosphate produces dolichol-linked oligosaccharides containing fourteen sugars, including two GlcNAcs, nine mannoses and three glucoses. Once assembled, the oligosaccharide is transferred from the lipid to nascent proteins by oligosaccharyltransferases. In the lumen of the endoplasmic reticulum, adds the eighth mannose residue in an alpha-1,6 linkage onto Man(7)GlcNAc(2)-PP-dolichol to produce Man(8)GlcNAc(2)-PP-dolichol.</text>
</comment>
<proteinExistence type="inferred from homology"/>
<dbReference type="OrthoDB" id="19039at2759"/>
<dbReference type="InterPro" id="IPR005599">
    <property type="entry name" value="GPI_mannosylTrfase"/>
</dbReference>
<dbReference type="Pfam" id="PF03901">
    <property type="entry name" value="Glyco_transf_22"/>
    <property type="match status" value="1"/>
</dbReference>
<dbReference type="Proteomes" id="UP000276133">
    <property type="component" value="Unassembled WGS sequence"/>
</dbReference>
<evidence type="ECO:0000256" key="4">
    <source>
        <dbReference type="ARBA" id="ARBA00022676"/>
    </source>
</evidence>
<dbReference type="PANTHER" id="PTHR22760:SF1">
    <property type="entry name" value="DOL-P-MAN:MAN(7)GLCNAC(2)-PP-DOL ALPHA-1,6-MANNOSYLTRANSFERASE"/>
    <property type="match status" value="1"/>
</dbReference>
<comment type="pathway">
    <text evidence="2">Protein modification; protein glycosylation.</text>
</comment>
<dbReference type="GO" id="GO:0005789">
    <property type="term" value="C:endoplasmic reticulum membrane"/>
    <property type="evidence" value="ECO:0007669"/>
    <property type="project" value="UniProtKB-SubCell"/>
</dbReference>
<name>A0A3M7T727_BRAPC</name>
<accession>A0A3M7T727</accession>
<keyword evidence="9 12" id="KW-0472">Membrane</keyword>
<feature type="transmembrane region" description="Helical" evidence="12">
    <location>
        <begin position="6"/>
        <end position="25"/>
    </location>
</feature>
<organism evidence="13 14">
    <name type="scientific">Brachionus plicatilis</name>
    <name type="common">Marine rotifer</name>
    <name type="synonym">Brachionus muelleri</name>
    <dbReference type="NCBI Taxonomy" id="10195"/>
    <lineage>
        <taxon>Eukaryota</taxon>
        <taxon>Metazoa</taxon>
        <taxon>Spiralia</taxon>
        <taxon>Gnathifera</taxon>
        <taxon>Rotifera</taxon>
        <taxon>Eurotatoria</taxon>
        <taxon>Monogononta</taxon>
        <taxon>Pseudotrocha</taxon>
        <taxon>Ploima</taxon>
        <taxon>Brachionidae</taxon>
        <taxon>Brachionus</taxon>
    </lineage>
</organism>
<keyword evidence="7 12" id="KW-0256">Endoplasmic reticulum</keyword>
<evidence type="ECO:0000256" key="2">
    <source>
        <dbReference type="ARBA" id="ARBA00004922"/>
    </source>
</evidence>
<feature type="transmembrane region" description="Helical" evidence="12">
    <location>
        <begin position="167"/>
        <end position="195"/>
    </location>
</feature>
<feature type="transmembrane region" description="Helical" evidence="12">
    <location>
        <begin position="285"/>
        <end position="304"/>
    </location>
</feature>
<reference evidence="13 14" key="1">
    <citation type="journal article" date="2018" name="Sci. Rep.">
        <title>Genomic signatures of local adaptation to the degree of environmental predictability in rotifers.</title>
        <authorList>
            <person name="Franch-Gras L."/>
            <person name="Hahn C."/>
            <person name="Garcia-Roger E.M."/>
            <person name="Carmona M.J."/>
            <person name="Serra M."/>
            <person name="Gomez A."/>
        </authorList>
    </citation>
    <scope>NUCLEOTIDE SEQUENCE [LARGE SCALE GENOMIC DNA]</scope>
    <source>
        <strain evidence="13">HYR1</strain>
    </source>
</reference>
<evidence type="ECO:0000313" key="13">
    <source>
        <dbReference type="EMBL" id="RNA43628.1"/>
    </source>
</evidence>
<dbReference type="PANTHER" id="PTHR22760">
    <property type="entry name" value="GLYCOSYLTRANSFERASE"/>
    <property type="match status" value="1"/>
</dbReference>
<evidence type="ECO:0000256" key="5">
    <source>
        <dbReference type="ARBA" id="ARBA00022679"/>
    </source>
</evidence>
<keyword evidence="4 12" id="KW-0328">Glycosyltransferase</keyword>
<dbReference type="STRING" id="10195.A0A3M7T727"/>
<dbReference type="GO" id="GO:0052917">
    <property type="term" value="F:dol-P-Man:Man(7)GlcNAc(2)-PP-Dol alpha-1,6-mannosyltransferase activity"/>
    <property type="evidence" value="ECO:0007669"/>
    <property type="project" value="UniProtKB-EC"/>
</dbReference>
<evidence type="ECO:0000313" key="14">
    <source>
        <dbReference type="Proteomes" id="UP000276133"/>
    </source>
</evidence>
<keyword evidence="6 12" id="KW-0812">Transmembrane</keyword>
<dbReference type="EC" id="2.4.1.-" evidence="12"/>
<comment type="subcellular location">
    <subcellularLocation>
        <location evidence="1 12">Endoplasmic reticulum membrane</location>
        <topology evidence="1 12">Multi-pass membrane protein</topology>
    </subcellularLocation>
</comment>
<evidence type="ECO:0000256" key="1">
    <source>
        <dbReference type="ARBA" id="ARBA00004477"/>
    </source>
</evidence>
<dbReference type="AlphaFoldDB" id="A0A3M7T727"/>
<evidence type="ECO:0000256" key="12">
    <source>
        <dbReference type="RuleBase" id="RU363075"/>
    </source>
</evidence>
<comment type="caution">
    <text evidence="13">The sequence shown here is derived from an EMBL/GenBank/DDBJ whole genome shotgun (WGS) entry which is preliminary data.</text>
</comment>
<dbReference type="UniPathway" id="UPA00378"/>
<protein>
    <recommendedName>
        <fullName evidence="12">Mannosyltransferase</fullName>
        <ecNumber evidence="12">2.4.1.-</ecNumber>
    </recommendedName>
</protein>
<evidence type="ECO:0000256" key="11">
    <source>
        <dbReference type="ARBA" id="ARBA00048899"/>
    </source>
</evidence>
<feature type="transmembrane region" description="Helical" evidence="12">
    <location>
        <begin position="87"/>
        <end position="109"/>
    </location>
</feature>
<comment type="catalytic activity">
    <reaction evidence="11">
        <text>an alpha-D-Man-(1-&gt;2)-alpha-D-Man-(1-&gt;2)-alpha-D-Man-(1-&gt;3)-[alpha-D-Man-(1-&gt;2)-alpha-D-Man-(1-&gt;3)-alpha-D-Man-(1-&gt;6)]-beta-D-Man-(1-&gt;4)-beta-D-GlcNAc-(1-&gt;4)-alpha-D-GlcNAc-diphospho-di-trans,poly-cis-dolichol + a di-trans,poly-cis-dolichyl beta-D-mannosyl phosphate = an alpha-D-Man-(1-&gt;2)-alpha-D-Man-(1-&gt;2)-alpha-D-Man-(1-&gt;3)-[alpha-D-Man-(1-&gt;2)-alpha-D-Man-(1-&gt;3)-[alpha-D-Man-(1-&gt;6)]-alpha-D-Man-(1-&gt;6)]-beta-D-Man-(1-&gt;4)-beta-D-GlcNAc-(1-&gt;4)-alpha-D-GlcNAc-diphospho-di-trans,poly-cis-dolichol + a di-trans,poly-cis-dolichyl phosphate + H(+)</text>
        <dbReference type="Rhea" id="RHEA:29535"/>
        <dbReference type="Rhea" id="RHEA-COMP:19498"/>
        <dbReference type="Rhea" id="RHEA-COMP:19501"/>
        <dbReference type="Rhea" id="RHEA-COMP:19518"/>
        <dbReference type="Rhea" id="RHEA-COMP:19519"/>
        <dbReference type="ChEBI" id="CHEBI:15378"/>
        <dbReference type="ChEBI" id="CHEBI:57683"/>
        <dbReference type="ChEBI" id="CHEBI:58211"/>
        <dbReference type="ChEBI" id="CHEBI:132517"/>
        <dbReference type="ChEBI" id="CHEBI:132519"/>
        <dbReference type="EC" id="2.4.1.260"/>
    </reaction>
    <physiologicalReaction direction="left-to-right" evidence="11">
        <dbReference type="Rhea" id="RHEA:29536"/>
    </physiologicalReaction>
</comment>
<keyword evidence="5 13" id="KW-0808">Transferase</keyword>
<evidence type="ECO:0000256" key="7">
    <source>
        <dbReference type="ARBA" id="ARBA00022824"/>
    </source>
</evidence>
<sequence>MLKTSILIKTLFILVSLAHILYCPYNKVEESFNLQAIHDILIHKTNISEYDHLKFPGVVPRTFLGAWTIAVVSSPLAKLILHFGDNLIMVQILARFVLALFVISGLFHYTSSVKRMFNQNVEKLTLLLILTQFHFLFYLSRTLPNTFALALFLHSMAYWLKNNQPKFIVLSAANILIFRSELCIISGLMLLISLIGKKICLFRTITIGFLSLIGFIGLSVLVDSYFWQNWLWPEGQVLWFNTVLNKSHEYGVFPFFWYFYSAIPRALLLSLFVIPFGLIYQCKKAVKYFVMPSIGFVFVYSFLPHKELRFIMYVFPLLNTIAAKGIDDFRKIRLGFWLKKIILFGLYAHLVANLIITGFFVHISSLNYPGAQALNKLYELESKESKLKIHIDVFSAQTGISRFMELNRVNWVYDKIEGLKPGSKEMLNFSHLLIEAESDADPRLQPYKSSHKTLYFVKAYNGIYLSRTFVPMVKIKKIPKIFILKKL</sequence>
<keyword evidence="14" id="KW-1185">Reference proteome</keyword>